<evidence type="ECO:0000313" key="5">
    <source>
        <dbReference type="EMBL" id="KAF2458267.1"/>
    </source>
</evidence>
<dbReference type="PANTHER" id="PTHR43248:SF25">
    <property type="entry name" value="AB HYDROLASE-1 DOMAIN-CONTAINING PROTEIN-RELATED"/>
    <property type="match status" value="1"/>
</dbReference>
<proteinExistence type="inferred from homology"/>
<evidence type="ECO:0000259" key="4">
    <source>
        <dbReference type="Pfam" id="PF08386"/>
    </source>
</evidence>
<dbReference type="InterPro" id="IPR051601">
    <property type="entry name" value="Serine_prot/Carboxylest_S33"/>
</dbReference>
<evidence type="ECO:0000256" key="3">
    <source>
        <dbReference type="SAM" id="Phobius"/>
    </source>
</evidence>
<sequence>MHTKHTNSLVGDGTVARNQGQHDLKHLRLIIQVICAVLFLISLIPHPADWIAEPQMPTHKITNDGPSTDFFSFEEIPSSPDLKWYPCYPDQLLDIECARLAVPMDYDRPLNSSKIVPTVDIALAMIPGRNRSSPSTYSSTPLLINPGGPGGSGALFVAYNGQHFRQIVRDDVDIIGFDPRGIGFTTPAANCWAFPTSDHTDGDDGDGKNTDPEVASIALMRRLLYASRRGELGLVNSTEDALPKLLEHFHLESQMCEAKDSFEGKENSILRYIGTATVATDMASIADAWTRWRKNDNSDMDESLSSKREESTKIEYWGLSYGTLLGATFAAMFPERIHRMVLDGVVNADQWTTSRFLDMLVDTDAAFETFFEYCFEAGPRCAFYSSGDNVDDIVSRYERVMSKLQEQPISGVYPDWNTPWRVDWDLLHDIIFDATYLPISRFPDIANLLQALDIGDKDKLMEYWRGIAGSPVDTPVAELFCRKELPQDLHGGDAQKAIMCGDKTHPLKGDLANLESIFKVMASRSKFADVIMTFVISCADYSIPSSPISLPWSKDDYIATQQQQINTSFPLLFISNSRDPVTPLMSGLHMADKFSDAGFLELRTEGHTSFAATSACLLARVRAYFKNGTVPKLLPPQAESTTYRDHWDTCEVDEWPWRPFDRNKWVGEASPRLDIGEVDADDMMEMLNAWKELQKMTRDWELLRRKKRYFGL</sequence>
<feature type="transmembrane region" description="Helical" evidence="3">
    <location>
        <begin position="27"/>
        <end position="45"/>
    </location>
</feature>
<keyword evidence="2" id="KW-0378">Hydrolase</keyword>
<dbReference type="Proteomes" id="UP000799766">
    <property type="component" value="Unassembled WGS sequence"/>
</dbReference>
<reference evidence="5" key="1">
    <citation type="journal article" date="2020" name="Stud. Mycol.">
        <title>101 Dothideomycetes genomes: a test case for predicting lifestyles and emergence of pathogens.</title>
        <authorList>
            <person name="Haridas S."/>
            <person name="Albert R."/>
            <person name="Binder M."/>
            <person name="Bloem J."/>
            <person name="Labutti K."/>
            <person name="Salamov A."/>
            <person name="Andreopoulos B."/>
            <person name="Baker S."/>
            <person name="Barry K."/>
            <person name="Bills G."/>
            <person name="Bluhm B."/>
            <person name="Cannon C."/>
            <person name="Castanera R."/>
            <person name="Culley D."/>
            <person name="Daum C."/>
            <person name="Ezra D."/>
            <person name="Gonzalez J."/>
            <person name="Henrissat B."/>
            <person name="Kuo A."/>
            <person name="Liang C."/>
            <person name="Lipzen A."/>
            <person name="Lutzoni F."/>
            <person name="Magnuson J."/>
            <person name="Mondo S."/>
            <person name="Nolan M."/>
            <person name="Ohm R."/>
            <person name="Pangilinan J."/>
            <person name="Park H.-J."/>
            <person name="Ramirez L."/>
            <person name="Alfaro M."/>
            <person name="Sun H."/>
            <person name="Tritt A."/>
            <person name="Yoshinaga Y."/>
            <person name="Zwiers L.-H."/>
            <person name="Turgeon B."/>
            <person name="Goodwin S."/>
            <person name="Spatafora J."/>
            <person name="Crous P."/>
            <person name="Grigoriev I."/>
        </authorList>
    </citation>
    <scope>NUCLEOTIDE SEQUENCE</scope>
    <source>
        <strain evidence="5">ATCC 16933</strain>
    </source>
</reference>
<accession>A0A6A6P389</accession>
<name>A0A6A6P389_9PEZI</name>
<keyword evidence="6" id="KW-1185">Reference proteome</keyword>
<gene>
    <name evidence="5" type="ORF">BDY21DRAFT_342017</name>
</gene>
<evidence type="ECO:0000256" key="1">
    <source>
        <dbReference type="ARBA" id="ARBA00010088"/>
    </source>
</evidence>
<organism evidence="5 6">
    <name type="scientific">Lineolata rhizophorae</name>
    <dbReference type="NCBI Taxonomy" id="578093"/>
    <lineage>
        <taxon>Eukaryota</taxon>
        <taxon>Fungi</taxon>
        <taxon>Dikarya</taxon>
        <taxon>Ascomycota</taxon>
        <taxon>Pezizomycotina</taxon>
        <taxon>Dothideomycetes</taxon>
        <taxon>Dothideomycetes incertae sedis</taxon>
        <taxon>Lineolatales</taxon>
        <taxon>Lineolataceae</taxon>
        <taxon>Lineolata</taxon>
    </lineage>
</organism>
<keyword evidence="3" id="KW-0472">Membrane</keyword>
<dbReference type="AlphaFoldDB" id="A0A6A6P389"/>
<keyword evidence="3" id="KW-0812">Transmembrane</keyword>
<dbReference type="SUPFAM" id="SSF53474">
    <property type="entry name" value="alpha/beta-Hydrolases"/>
    <property type="match status" value="1"/>
</dbReference>
<dbReference type="InterPro" id="IPR013595">
    <property type="entry name" value="Pept_S33_TAP-like_C"/>
</dbReference>
<evidence type="ECO:0000256" key="2">
    <source>
        <dbReference type="ARBA" id="ARBA00022801"/>
    </source>
</evidence>
<dbReference type="GO" id="GO:0016787">
    <property type="term" value="F:hydrolase activity"/>
    <property type="evidence" value="ECO:0007669"/>
    <property type="project" value="UniProtKB-KW"/>
</dbReference>
<evidence type="ECO:0000313" key="6">
    <source>
        <dbReference type="Proteomes" id="UP000799766"/>
    </source>
</evidence>
<comment type="similarity">
    <text evidence="1">Belongs to the peptidase S33 family.</text>
</comment>
<dbReference type="InterPro" id="IPR029058">
    <property type="entry name" value="AB_hydrolase_fold"/>
</dbReference>
<dbReference type="Gene3D" id="3.40.50.1820">
    <property type="entry name" value="alpha/beta hydrolase"/>
    <property type="match status" value="1"/>
</dbReference>
<protein>
    <recommendedName>
        <fullName evidence="4">Peptidase S33 tripeptidyl aminopeptidase-like C-terminal domain-containing protein</fullName>
    </recommendedName>
</protein>
<dbReference type="PANTHER" id="PTHR43248">
    <property type="entry name" value="2-SUCCINYL-6-HYDROXY-2,4-CYCLOHEXADIENE-1-CARBOXYLATE SYNTHASE"/>
    <property type="match status" value="1"/>
</dbReference>
<feature type="domain" description="Peptidase S33 tripeptidyl aminopeptidase-like C-terminal" evidence="4">
    <location>
        <begin position="560"/>
        <end position="632"/>
    </location>
</feature>
<dbReference type="OrthoDB" id="425534at2759"/>
<dbReference type="Pfam" id="PF08386">
    <property type="entry name" value="Abhydrolase_4"/>
    <property type="match status" value="1"/>
</dbReference>
<keyword evidence="3" id="KW-1133">Transmembrane helix</keyword>
<dbReference type="EMBL" id="MU001678">
    <property type="protein sequence ID" value="KAF2458267.1"/>
    <property type="molecule type" value="Genomic_DNA"/>
</dbReference>